<evidence type="ECO:0000313" key="3">
    <source>
        <dbReference type="EMBL" id="TDW04307.1"/>
    </source>
</evidence>
<accession>A0A4R7Z4V1</accession>
<evidence type="ECO:0000256" key="1">
    <source>
        <dbReference type="SAM" id="MobiDB-lite"/>
    </source>
</evidence>
<gene>
    <name evidence="3" type="ORF">C8C77_1103</name>
</gene>
<feature type="compositionally biased region" description="Polar residues" evidence="1">
    <location>
        <begin position="274"/>
        <end position="284"/>
    </location>
</feature>
<proteinExistence type="predicted"/>
<dbReference type="AlphaFoldDB" id="A0A4R7Z4V1"/>
<dbReference type="Pfam" id="PF13596">
    <property type="entry name" value="PAS_10"/>
    <property type="match status" value="1"/>
</dbReference>
<feature type="region of interest" description="Disordered" evidence="1">
    <location>
        <begin position="268"/>
        <end position="304"/>
    </location>
</feature>
<comment type="caution">
    <text evidence="3">The sequence shown here is derived from an EMBL/GenBank/DDBJ whole genome shotgun (WGS) entry which is preliminary data.</text>
</comment>
<dbReference type="PANTHER" id="PTHR39966">
    <property type="entry name" value="BLL2471 PROTEIN-RELATED"/>
    <property type="match status" value="1"/>
</dbReference>
<dbReference type="EMBL" id="SODA01000010">
    <property type="protein sequence ID" value="TDW04307.1"/>
    <property type="molecule type" value="Genomic_DNA"/>
</dbReference>
<feature type="domain" description="Hemerythrin-like" evidence="2">
    <location>
        <begin position="92"/>
        <end position="223"/>
    </location>
</feature>
<organism evidence="3 4">
    <name type="scientific">Halanaerobium saccharolyticum</name>
    <dbReference type="NCBI Taxonomy" id="43595"/>
    <lineage>
        <taxon>Bacteria</taxon>
        <taxon>Bacillati</taxon>
        <taxon>Bacillota</taxon>
        <taxon>Clostridia</taxon>
        <taxon>Halanaerobiales</taxon>
        <taxon>Halanaerobiaceae</taxon>
        <taxon>Halanaerobium</taxon>
    </lineage>
</organism>
<sequence>MSEFINNSEQRVQQLLEFSMGMMAGKNGKELIDQYQEAIENVTPHDMIAMEDLQIKKGVKPAEIKEDIEKIMNVLNPHLEKYEWDKPEEGHPLYYLMNENRELEKLLRKFKDNIKRIEFDSETVKEEEIENLRSLTMQLQEFDRHFVRKENILFPYLEKKWENYRPLKVMWSLHDDIRKNLKKLLNLLSNRDNFDMEIRQLLGEILMLMYRMIFKEENVVFPVAMETLTLKEWKQIQRESMQMGYVYIEPPQKNILAKKDENGKKIKNEESKQKALNKQGQPGSSAEEDSDYTHPGSLPEMESDTVTGEIPLEGVMLGLGTGNLSLEEVKMMINKLPLDITYVDQNNRVKFFSNPDDRFFPRSKAIIGRTVQNCHPPESVHIVEKILTAFKEGEKDKARFWIQMRGKFILIEYYALRDDNRNYRGTIEVSQDLTELRELEGEQRLLDWE</sequence>
<name>A0A4R7Z4V1_9FIRM</name>
<evidence type="ECO:0000313" key="4">
    <source>
        <dbReference type="Proteomes" id="UP000294697"/>
    </source>
</evidence>
<dbReference type="Pfam" id="PF01814">
    <property type="entry name" value="Hemerythrin"/>
    <property type="match status" value="1"/>
</dbReference>
<dbReference type="InterPro" id="IPR012312">
    <property type="entry name" value="Hemerythrin-like"/>
</dbReference>
<dbReference type="Proteomes" id="UP000294697">
    <property type="component" value="Unassembled WGS sequence"/>
</dbReference>
<reference evidence="3 4" key="1">
    <citation type="submission" date="2019-03" db="EMBL/GenBank/DDBJ databases">
        <title>Subsurface microbial communities from deep shales in Ohio and West Virginia, USA.</title>
        <authorList>
            <person name="Wrighton K."/>
        </authorList>
    </citation>
    <scope>NUCLEOTIDE SEQUENCE [LARGE SCALE GENOMIC DNA]</scope>
    <source>
        <strain evidence="3 4">MSL9.2</strain>
    </source>
</reference>
<dbReference type="Gene3D" id="1.20.120.520">
    <property type="entry name" value="nmb1532 protein domain like"/>
    <property type="match status" value="1"/>
</dbReference>
<dbReference type="RefSeq" id="WP_111572234.1">
    <property type="nucleotide sequence ID" value="NZ_QLME01000011.1"/>
</dbReference>
<dbReference type="PANTHER" id="PTHR39966:SF3">
    <property type="entry name" value="DUF438 DOMAIN-CONTAINING PROTEIN"/>
    <property type="match status" value="1"/>
</dbReference>
<dbReference type="OrthoDB" id="9769774at2"/>
<evidence type="ECO:0000259" key="2">
    <source>
        <dbReference type="Pfam" id="PF01814"/>
    </source>
</evidence>
<dbReference type="Gene3D" id="3.30.450.20">
    <property type="entry name" value="PAS domain"/>
    <property type="match status" value="1"/>
</dbReference>
<protein>
    <recommendedName>
        <fullName evidence="2">Hemerythrin-like domain-containing protein</fullName>
    </recommendedName>
</protein>
<dbReference type="GO" id="GO:0005886">
    <property type="term" value="C:plasma membrane"/>
    <property type="evidence" value="ECO:0007669"/>
    <property type="project" value="TreeGrafter"/>
</dbReference>